<evidence type="ECO:0000313" key="3">
    <source>
        <dbReference type="Proteomes" id="UP000266841"/>
    </source>
</evidence>
<feature type="compositionally biased region" description="Low complexity" evidence="1">
    <location>
        <begin position="648"/>
        <end position="679"/>
    </location>
</feature>
<organism evidence="2 3">
    <name type="scientific">Thalassiosira oceanica</name>
    <name type="common">Marine diatom</name>
    <dbReference type="NCBI Taxonomy" id="159749"/>
    <lineage>
        <taxon>Eukaryota</taxon>
        <taxon>Sar</taxon>
        <taxon>Stramenopiles</taxon>
        <taxon>Ochrophyta</taxon>
        <taxon>Bacillariophyta</taxon>
        <taxon>Coscinodiscophyceae</taxon>
        <taxon>Thalassiosirophycidae</taxon>
        <taxon>Thalassiosirales</taxon>
        <taxon>Thalassiosiraceae</taxon>
        <taxon>Thalassiosira</taxon>
    </lineage>
</organism>
<feature type="compositionally biased region" description="Low complexity" evidence="1">
    <location>
        <begin position="236"/>
        <end position="252"/>
    </location>
</feature>
<feature type="region of interest" description="Disordered" evidence="1">
    <location>
        <begin position="166"/>
        <end position="271"/>
    </location>
</feature>
<proteinExistence type="predicted"/>
<dbReference type="AlphaFoldDB" id="K0R8X3"/>
<feature type="region of interest" description="Disordered" evidence="1">
    <location>
        <begin position="637"/>
        <end position="686"/>
    </location>
</feature>
<feature type="compositionally biased region" description="Polar residues" evidence="1">
    <location>
        <begin position="255"/>
        <end position="265"/>
    </location>
</feature>
<feature type="compositionally biased region" description="Polar residues" evidence="1">
    <location>
        <begin position="77"/>
        <end position="93"/>
    </location>
</feature>
<feature type="compositionally biased region" description="Polar residues" evidence="1">
    <location>
        <begin position="368"/>
        <end position="386"/>
    </location>
</feature>
<feature type="compositionally biased region" description="Polar residues" evidence="1">
    <location>
        <begin position="106"/>
        <end position="132"/>
    </location>
</feature>
<feature type="compositionally biased region" description="Acidic residues" evidence="1">
    <location>
        <begin position="1"/>
        <end position="15"/>
    </location>
</feature>
<feature type="compositionally biased region" description="Low complexity" evidence="1">
    <location>
        <begin position="502"/>
        <end position="514"/>
    </location>
</feature>
<sequence>MEDLLMNDADDSDSDESSKNKLSDATAKPAAAAQTPSAAQHAPNLAKPESKSELTNRLKNLYKSTPSKPPKMATALPAQSKQMNAPAANTQPVAVSVPTLAPPKPQQQLVSSPTSMAPPRTTNPAASQQGVYSDNAPMVHKGETQSLKTVPNPTAQTAAQIGRMPAALPKARSGVATVPTSTASRHHSTIQKNIPGSSRAYPPNPMAASQQQMAPPPQRPPSSHHRATSSQHPMASHVSQVSRSAQQQQVMSRTAAPSSSHQVSVSEKEKKEKEKFLMFTRFVRSCLVSGPAELTFPATTNPRVLMKYLEQRDQEMHTRAKAQIKECYEKNKQGDPNFKSLTTSMKARLKQTVGDVYWKSRTPPDARLQQQTLSKRTYPGQNSSHYQQQQQREMERKQAQEMQKREEQEQLRLKQQQRQQQAASRAAAMSHQGNMAKVVQAGTGQVISSGSRGGGITMDSAAGTGSAARPPAAIQKTTTTKAKEKKSESKKTTGTKRKKPPAKSTSSSSATSTASKRRTSQQGSKFGLLDVDHAVLLDVKSVPNITKSMDVKLADEQRILLYGDDKDQSERVKNIAKVANKRVMTSQFKTNQFKQVGMSVSLPYDLPPELRGWGDHNVLTVRNAWAAVRLPEAHLARVEKKKQEQSDKAAAAAQSKSSGKAPSPAADGDKSSTSTSSRNSKSEYYQSLKDDDKNHVWYNEVRAQSDPTLAILSAATEMYLKTTIEQAIGKARLRQNLDGIRLLHKLSKSGKNPPPAVIRLGCDVRRQVALAEGNACKTYQRMEEAISRQESARADKDLDEMLLEATSMADLSKKVPLKSAAQRAELEAKRKFQVFAGSESHDPFGVLPKKSKVILQDIVVSESQHHAAMAAVKRKRFRVGLGFM</sequence>
<comment type="caution">
    <text evidence="2">The sequence shown here is derived from an EMBL/GenBank/DDBJ whole genome shotgun (WGS) entry which is preliminary data.</text>
</comment>
<dbReference type="EMBL" id="AGNL01048656">
    <property type="protein sequence ID" value="EJK45251.1"/>
    <property type="molecule type" value="Genomic_DNA"/>
</dbReference>
<feature type="compositionally biased region" description="Basic and acidic residues" evidence="1">
    <location>
        <begin position="481"/>
        <end position="491"/>
    </location>
</feature>
<gene>
    <name evidence="2" type="ORF">THAOC_36141</name>
</gene>
<feature type="compositionally biased region" description="Basic and acidic residues" evidence="1">
    <location>
        <begin position="637"/>
        <end position="647"/>
    </location>
</feature>
<dbReference type="OMA" id="AQIKECY"/>
<feature type="compositionally biased region" description="Low complexity" evidence="1">
    <location>
        <begin position="413"/>
        <end position="430"/>
    </location>
</feature>
<accession>K0R8X3</accession>
<feature type="region of interest" description="Disordered" evidence="1">
    <location>
        <begin position="1"/>
        <end position="136"/>
    </location>
</feature>
<feature type="region of interest" description="Disordered" evidence="1">
    <location>
        <begin position="356"/>
        <end position="433"/>
    </location>
</feature>
<dbReference type="eggNOG" id="ENOG502SHKK">
    <property type="taxonomic scope" value="Eukaryota"/>
</dbReference>
<reference evidence="2 3" key="1">
    <citation type="journal article" date="2012" name="Genome Biol.">
        <title>Genome and low-iron response of an oceanic diatom adapted to chronic iron limitation.</title>
        <authorList>
            <person name="Lommer M."/>
            <person name="Specht M."/>
            <person name="Roy A.S."/>
            <person name="Kraemer L."/>
            <person name="Andreson R."/>
            <person name="Gutowska M.A."/>
            <person name="Wolf J."/>
            <person name="Bergner S.V."/>
            <person name="Schilhabel M.B."/>
            <person name="Klostermeier U.C."/>
            <person name="Beiko R.G."/>
            <person name="Rosenstiel P."/>
            <person name="Hippler M."/>
            <person name="Laroche J."/>
        </authorList>
    </citation>
    <scope>NUCLEOTIDE SEQUENCE [LARGE SCALE GENOMIC DNA]</scope>
    <source>
        <strain evidence="2 3">CCMP1005</strain>
    </source>
</reference>
<evidence type="ECO:0000313" key="2">
    <source>
        <dbReference type="EMBL" id="EJK45251.1"/>
    </source>
</evidence>
<feature type="region of interest" description="Disordered" evidence="1">
    <location>
        <begin position="450"/>
        <end position="525"/>
    </location>
</feature>
<evidence type="ECO:0000256" key="1">
    <source>
        <dbReference type="SAM" id="MobiDB-lite"/>
    </source>
</evidence>
<feature type="compositionally biased region" description="Low complexity" evidence="1">
    <location>
        <begin position="23"/>
        <end position="43"/>
    </location>
</feature>
<protein>
    <submittedName>
        <fullName evidence="2">Uncharacterized protein</fullName>
    </submittedName>
</protein>
<name>K0R8X3_THAOC</name>
<dbReference type="OrthoDB" id="48816at2759"/>
<feature type="compositionally biased region" description="Basic and acidic residues" evidence="1">
    <location>
        <begin position="392"/>
        <end position="412"/>
    </location>
</feature>
<keyword evidence="3" id="KW-1185">Reference proteome</keyword>
<feature type="compositionally biased region" description="Polar residues" evidence="1">
    <location>
        <begin position="57"/>
        <end position="66"/>
    </location>
</feature>
<dbReference type="Proteomes" id="UP000266841">
    <property type="component" value="Unassembled WGS sequence"/>
</dbReference>